<dbReference type="EMBL" id="UZAF01000180">
    <property type="protein sequence ID" value="VDO05009.1"/>
    <property type="molecule type" value="Genomic_DNA"/>
</dbReference>
<name>A0A0N4VSN0_HAEPC</name>
<evidence type="ECO:0000313" key="2">
    <source>
        <dbReference type="Proteomes" id="UP000268014"/>
    </source>
</evidence>
<gene>
    <name evidence="1" type="ORF">HPLM_LOCUS298</name>
</gene>
<evidence type="ECO:0000313" key="1">
    <source>
        <dbReference type="EMBL" id="VDO05009.1"/>
    </source>
</evidence>
<accession>A0A0N4VSN0</accession>
<evidence type="ECO:0000313" key="3">
    <source>
        <dbReference type="WBParaSite" id="HPLM_0000029701-mRNA-1"/>
    </source>
</evidence>
<protein>
    <submittedName>
        <fullName evidence="3">DUF3791 domain-containing protein</fullName>
    </submittedName>
</protein>
<dbReference type="Proteomes" id="UP000268014">
    <property type="component" value="Unassembled WGS sequence"/>
</dbReference>
<dbReference type="AlphaFoldDB" id="A0A0N4VSN0"/>
<sequence length="68" mass="7995">MFLGIFETLGFPGDIVKMFDEMDVFFIDVISKGIFTQTRQWRAISAEEAMNRIRVELRNNTTSVRQNY</sequence>
<keyword evidence="2" id="KW-1185">Reference proteome</keyword>
<proteinExistence type="predicted"/>
<reference evidence="3" key="1">
    <citation type="submission" date="2017-02" db="UniProtKB">
        <authorList>
            <consortium name="WormBaseParasite"/>
        </authorList>
    </citation>
    <scope>IDENTIFICATION</scope>
</reference>
<reference evidence="1 2" key="2">
    <citation type="submission" date="2018-11" db="EMBL/GenBank/DDBJ databases">
        <authorList>
            <consortium name="Pathogen Informatics"/>
        </authorList>
    </citation>
    <scope>NUCLEOTIDE SEQUENCE [LARGE SCALE GENOMIC DNA]</scope>
    <source>
        <strain evidence="1 2">MHpl1</strain>
    </source>
</reference>
<dbReference type="WBParaSite" id="HPLM_0000029701-mRNA-1">
    <property type="protein sequence ID" value="HPLM_0000029701-mRNA-1"/>
    <property type="gene ID" value="HPLM_0000029701"/>
</dbReference>
<organism evidence="3">
    <name type="scientific">Haemonchus placei</name>
    <name type="common">Barber's pole worm</name>
    <dbReference type="NCBI Taxonomy" id="6290"/>
    <lineage>
        <taxon>Eukaryota</taxon>
        <taxon>Metazoa</taxon>
        <taxon>Ecdysozoa</taxon>
        <taxon>Nematoda</taxon>
        <taxon>Chromadorea</taxon>
        <taxon>Rhabditida</taxon>
        <taxon>Rhabditina</taxon>
        <taxon>Rhabditomorpha</taxon>
        <taxon>Strongyloidea</taxon>
        <taxon>Trichostrongylidae</taxon>
        <taxon>Haemonchus</taxon>
    </lineage>
</organism>